<dbReference type="InterPro" id="IPR050765">
    <property type="entry name" value="Riboflavin_Biosynth_HTPR"/>
</dbReference>
<dbReference type="RefSeq" id="WP_143782233.1">
    <property type="nucleotide sequence ID" value="NZ_CP041616.1"/>
</dbReference>
<evidence type="ECO:0000313" key="2">
    <source>
        <dbReference type="EMBL" id="QDO87556.1"/>
    </source>
</evidence>
<proteinExistence type="predicted"/>
<dbReference type="GO" id="GO:0008703">
    <property type="term" value="F:5-amino-6-(5-phosphoribosylamino)uracil reductase activity"/>
    <property type="evidence" value="ECO:0007669"/>
    <property type="project" value="InterPro"/>
</dbReference>
<gene>
    <name evidence="2" type="ORF">FNH13_03725</name>
</gene>
<dbReference type="KEGG" id="orz:FNH13_03725"/>
<keyword evidence="3" id="KW-1185">Reference proteome</keyword>
<evidence type="ECO:0000259" key="1">
    <source>
        <dbReference type="Pfam" id="PF01872"/>
    </source>
</evidence>
<organism evidence="2 3">
    <name type="scientific">Ornithinimicrobium ciconiae</name>
    <dbReference type="NCBI Taxonomy" id="2594265"/>
    <lineage>
        <taxon>Bacteria</taxon>
        <taxon>Bacillati</taxon>
        <taxon>Actinomycetota</taxon>
        <taxon>Actinomycetes</taxon>
        <taxon>Micrococcales</taxon>
        <taxon>Ornithinimicrobiaceae</taxon>
        <taxon>Ornithinimicrobium</taxon>
    </lineage>
</organism>
<dbReference type="Gene3D" id="3.40.430.10">
    <property type="entry name" value="Dihydrofolate Reductase, subunit A"/>
    <property type="match status" value="1"/>
</dbReference>
<accession>A0A516G7P0</accession>
<sequence>MRKVVSGLFHSLDGAVEGPDQWQFDSFDAELGELMTRTIGSIDEAIMGRVTYEEWSGYWPNSAPGEDNPFSEFINTVPKHVASTTLTGPLAWQNSHLIEGNLHDHVRHLKESQGHDVGVQGSISIVRELFLAGLLDELVLVTHPVIAGRSFRRLFQHEDPTTRLDLTDLVRTSAGNVVQTYRLRPT</sequence>
<dbReference type="AlphaFoldDB" id="A0A516G7P0"/>
<dbReference type="InterPro" id="IPR024072">
    <property type="entry name" value="DHFR-like_dom_sf"/>
</dbReference>
<dbReference type="GO" id="GO:0009231">
    <property type="term" value="P:riboflavin biosynthetic process"/>
    <property type="evidence" value="ECO:0007669"/>
    <property type="project" value="InterPro"/>
</dbReference>
<dbReference type="Pfam" id="PF01872">
    <property type="entry name" value="RibD_C"/>
    <property type="match status" value="1"/>
</dbReference>
<feature type="domain" description="Bacterial bifunctional deaminase-reductase C-terminal" evidence="1">
    <location>
        <begin position="2"/>
        <end position="177"/>
    </location>
</feature>
<dbReference type="InterPro" id="IPR002734">
    <property type="entry name" value="RibDG_C"/>
</dbReference>
<dbReference type="PANTHER" id="PTHR38011:SF2">
    <property type="entry name" value="BIFUNCTIONAL DEAMINASE-REDUCTASE DOMAIN PROTEIN"/>
    <property type="match status" value="1"/>
</dbReference>
<reference evidence="2 3" key="1">
    <citation type="submission" date="2019-07" db="EMBL/GenBank/DDBJ databases">
        <title>complete genome sequencing of Ornithinimicrobium sp. H23M54.</title>
        <authorList>
            <person name="Bae J.-W."/>
            <person name="Lee S.-Y."/>
        </authorList>
    </citation>
    <scope>NUCLEOTIDE SEQUENCE [LARGE SCALE GENOMIC DNA]</scope>
    <source>
        <strain evidence="2 3">H23M54</strain>
    </source>
</reference>
<protein>
    <submittedName>
        <fullName evidence="2">Dihydrofolate reductase</fullName>
    </submittedName>
</protein>
<dbReference type="EMBL" id="CP041616">
    <property type="protein sequence ID" value="QDO87556.1"/>
    <property type="molecule type" value="Genomic_DNA"/>
</dbReference>
<evidence type="ECO:0000313" key="3">
    <source>
        <dbReference type="Proteomes" id="UP000315395"/>
    </source>
</evidence>
<dbReference type="OrthoDB" id="195113at2"/>
<dbReference type="Proteomes" id="UP000315395">
    <property type="component" value="Chromosome"/>
</dbReference>
<dbReference type="PANTHER" id="PTHR38011">
    <property type="entry name" value="DIHYDROFOLATE REDUCTASE FAMILY PROTEIN (AFU_ORTHOLOGUE AFUA_8G06820)"/>
    <property type="match status" value="1"/>
</dbReference>
<dbReference type="SUPFAM" id="SSF53597">
    <property type="entry name" value="Dihydrofolate reductase-like"/>
    <property type="match status" value="1"/>
</dbReference>
<name>A0A516G7P0_9MICO</name>